<dbReference type="SMART" id="SM00283">
    <property type="entry name" value="MA"/>
    <property type="match status" value="1"/>
</dbReference>
<evidence type="ECO:0000313" key="6">
    <source>
        <dbReference type="EMBL" id="AXK39933.1"/>
    </source>
</evidence>
<dbReference type="EMBL" id="CP031337">
    <property type="protein sequence ID" value="AXK39933.1"/>
    <property type="molecule type" value="Genomic_DNA"/>
</dbReference>
<sequence length="516" mass="53173">MAIHSITEWFIPERVQGAHDALIRARTVVGVALLAGVIAPLFAVSYFELNHPAMAWGILAGGAGLLFGPVLLRLTGAISLAAQFVVACMYGMVCWMVTVNGGILSTSSVWFASIPFAAVFVGGRRAGIFWSVLTLLAIAVVFLASGDPGALPASPIGPEHHPLQQAKSLVGLSLVVLSLAMAYDRAKARSLEKLEAARADAERASAAIETLLAQVTRSIRAASNESRDIVGSTESMARTMADQRARAEGMMATAQAMAVMTGQNAAESGRAREVAHAAGTAASEAGDAMDAAVAQLSAAREAIGAAAGRLDELGQKSAEVNGIVKLIRDIADQTNLLALNAAIEAARAGEMGRGFAVVADEVRKLAERTQNATQDIDQKISLIVCGTNEAIVAMKGGNAQMHAGRDNAQHAQDKLGAMIDNTHRLADVLAGVAAAGETQNKGFAAFAGDITAVAEATRALSIETGSIADATGRLDKLMAELGDSVKRHDSLVSDDAAAPAGRGSAGFAPRPATVVV</sequence>
<dbReference type="Proteomes" id="UP000254537">
    <property type="component" value="Chromosome"/>
</dbReference>
<evidence type="ECO:0000256" key="2">
    <source>
        <dbReference type="PROSITE-ProRule" id="PRU00284"/>
    </source>
</evidence>
<keyword evidence="4" id="KW-0472">Membrane</keyword>
<dbReference type="RefSeq" id="WP_115433863.1">
    <property type="nucleotide sequence ID" value="NZ_CP031337.1"/>
</dbReference>
<evidence type="ECO:0000313" key="7">
    <source>
        <dbReference type="Proteomes" id="UP000254537"/>
    </source>
</evidence>
<evidence type="ECO:0000256" key="1">
    <source>
        <dbReference type="ARBA" id="ARBA00023224"/>
    </source>
</evidence>
<protein>
    <submittedName>
        <fullName evidence="6">Methyl-accepting chemotaxis protein</fullName>
    </submittedName>
</protein>
<keyword evidence="1 2" id="KW-0807">Transducer</keyword>
<evidence type="ECO:0000256" key="4">
    <source>
        <dbReference type="SAM" id="Phobius"/>
    </source>
</evidence>
<evidence type="ECO:0000259" key="5">
    <source>
        <dbReference type="PROSITE" id="PS50111"/>
    </source>
</evidence>
<feature type="transmembrane region" description="Helical" evidence="4">
    <location>
        <begin position="104"/>
        <end position="121"/>
    </location>
</feature>
<proteinExistence type="predicted"/>
<evidence type="ECO:0000256" key="3">
    <source>
        <dbReference type="SAM" id="Coils"/>
    </source>
</evidence>
<dbReference type="Gene3D" id="1.10.287.950">
    <property type="entry name" value="Methyl-accepting chemotaxis protein"/>
    <property type="match status" value="1"/>
</dbReference>
<dbReference type="OrthoDB" id="8899037at2"/>
<feature type="coiled-coil region" evidence="3">
    <location>
        <begin position="187"/>
        <end position="214"/>
    </location>
</feature>
<accession>A0A345Y7N1</accession>
<keyword evidence="3" id="KW-0175">Coiled coil</keyword>
<feature type="transmembrane region" description="Helical" evidence="4">
    <location>
        <begin position="53"/>
        <end position="72"/>
    </location>
</feature>
<feature type="domain" description="Methyl-accepting transducer" evidence="5">
    <location>
        <begin position="218"/>
        <end position="454"/>
    </location>
</feature>
<feature type="transmembrane region" description="Helical" evidence="4">
    <location>
        <begin position="79"/>
        <end position="98"/>
    </location>
</feature>
<organism evidence="6 7">
    <name type="scientific">Crenobacter cavernae</name>
    <dbReference type="NCBI Taxonomy" id="2290923"/>
    <lineage>
        <taxon>Bacteria</taxon>
        <taxon>Pseudomonadati</taxon>
        <taxon>Pseudomonadota</taxon>
        <taxon>Betaproteobacteria</taxon>
        <taxon>Neisseriales</taxon>
        <taxon>Neisseriaceae</taxon>
        <taxon>Crenobacter</taxon>
    </lineage>
</organism>
<dbReference type="GO" id="GO:0016020">
    <property type="term" value="C:membrane"/>
    <property type="evidence" value="ECO:0007669"/>
    <property type="project" value="InterPro"/>
</dbReference>
<dbReference type="Pfam" id="PF00015">
    <property type="entry name" value="MCPsignal"/>
    <property type="match status" value="1"/>
</dbReference>
<dbReference type="SUPFAM" id="SSF58104">
    <property type="entry name" value="Methyl-accepting chemotaxis protein (MCP) signaling domain"/>
    <property type="match status" value="1"/>
</dbReference>
<dbReference type="PROSITE" id="PS50111">
    <property type="entry name" value="CHEMOTAXIS_TRANSDUC_2"/>
    <property type="match status" value="1"/>
</dbReference>
<feature type="transmembrane region" description="Helical" evidence="4">
    <location>
        <begin position="28"/>
        <end position="47"/>
    </location>
</feature>
<feature type="transmembrane region" description="Helical" evidence="4">
    <location>
        <begin position="128"/>
        <end position="146"/>
    </location>
</feature>
<gene>
    <name evidence="6" type="ORF">DWG20_11030</name>
</gene>
<dbReference type="InterPro" id="IPR004089">
    <property type="entry name" value="MCPsignal_dom"/>
</dbReference>
<dbReference type="PANTHER" id="PTHR32089:SF112">
    <property type="entry name" value="LYSOZYME-LIKE PROTEIN-RELATED"/>
    <property type="match status" value="1"/>
</dbReference>
<dbReference type="GO" id="GO:0007165">
    <property type="term" value="P:signal transduction"/>
    <property type="evidence" value="ECO:0007669"/>
    <property type="project" value="UniProtKB-KW"/>
</dbReference>
<name>A0A345Y7N1_9NEIS</name>
<dbReference type="PANTHER" id="PTHR32089">
    <property type="entry name" value="METHYL-ACCEPTING CHEMOTAXIS PROTEIN MCPB"/>
    <property type="match status" value="1"/>
</dbReference>
<dbReference type="KEGG" id="ccah:DWG20_11030"/>
<keyword evidence="4" id="KW-0812">Transmembrane</keyword>
<keyword evidence="4" id="KW-1133">Transmembrane helix</keyword>
<reference evidence="6 7" key="1">
    <citation type="submission" date="2018-07" db="EMBL/GenBank/DDBJ databases">
        <title>Crenobacter cavernae sp. nov., isolated from a karst cave.</title>
        <authorList>
            <person name="Zhu H."/>
        </authorList>
    </citation>
    <scope>NUCLEOTIDE SEQUENCE [LARGE SCALE GENOMIC DNA]</scope>
    <source>
        <strain evidence="6 7">K1W11S-77</strain>
    </source>
</reference>
<dbReference type="AlphaFoldDB" id="A0A345Y7N1"/>